<evidence type="ECO:0000313" key="2">
    <source>
        <dbReference type="Proteomes" id="UP001497744"/>
    </source>
</evidence>
<accession>A0AAV4M2I8</accession>
<keyword evidence="2" id="KW-1185">Reference proteome</keyword>
<protein>
    <submittedName>
        <fullName evidence="1">YbfB/YjiJ family MFS transporter</fullName>
    </submittedName>
</protein>
<sequence length="197" mass="20850">MRRNVGRNDAAAGKLSTTIIPDELLNSLGQLANETITVTGISTESILNLLKLLRAKPSSRVFNRLKKFLDFAGEGIGTILTTTILPILPRNPKDPVDGFLQVNESDHDDTTTTRTTIMGYITVPIPQLLTTTLGEHNATMSRKKGAHKSAKAAEVEAVGATGQGGEAGIACEGRCGGVGRLDVVEEISDVVVTKGVE</sequence>
<proteinExistence type="predicted"/>
<dbReference type="Proteomes" id="UP001497744">
    <property type="component" value="Unassembled WGS sequence"/>
</dbReference>
<name>A0AAV4M2I8_BABCB</name>
<dbReference type="AlphaFoldDB" id="A0AAV4M2I8"/>
<evidence type="ECO:0000313" key="1">
    <source>
        <dbReference type="EMBL" id="GIX66090.1"/>
    </source>
</evidence>
<dbReference type="GeneID" id="94197571"/>
<organism evidence="1 2">
    <name type="scientific">Babesia caballi</name>
    <dbReference type="NCBI Taxonomy" id="5871"/>
    <lineage>
        <taxon>Eukaryota</taxon>
        <taxon>Sar</taxon>
        <taxon>Alveolata</taxon>
        <taxon>Apicomplexa</taxon>
        <taxon>Aconoidasida</taxon>
        <taxon>Piroplasmida</taxon>
        <taxon>Babesiidae</taxon>
        <taxon>Babesia</taxon>
    </lineage>
</organism>
<comment type="caution">
    <text evidence="1">The sequence shown here is derived from an EMBL/GenBank/DDBJ whole genome shotgun (WGS) entry which is preliminary data.</text>
</comment>
<dbReference type="EMBL" id="BPLF01000006">
    <property type="protein sequence ID" value="GIX66090.1"/>
    <property type="molecule type" value="Genomic_DNA"/>
</dbReference>
<gene>
    <name evidence="1" type="ORF">BcabD6B2_55260</name>
</gene>
<dbReference type="RefSeq" id="XP_067718159.1">
    <property type="nucleotide sequence ID" value="XM_067862058.1"/>
</dbReference>
<reference evidence="1 2" key="1">
    <citation type="submission" date="2021-06" db="EMBL/GenBank/DDBJ databases">
        <title>Genome sequence of Babesia caballi.</title>
        <authorList>
            <person name="Yamagishi J."/>
            <person name="Kidaka T."/>
            <person name="Ochi A."/>
        </authorList>
    </citation>
    <scope>NUCLEOTIDE SEQUENCE [LARGE SCALE GENOMIC DNA]</scope>
    <source>
        <strain evidence="1">USDA-D6B2</strain>
    </source>
</reference>